<feature type="transmembrane region" description="Helical" evidence="1">
    <location>
        <begin position="310"/>
        <end position="329"/>
    </location>
</feature>
<dbReference type="GO" id="GO:0006506">
    <property type="term" value="P:GPI anchor biosynthetic process"/>
    <property type="evidence" value="ECO:0007669"/>
    <property type="project" value="InterPro"/>
</dbReference>
<proteinExistence type="predicted"/>
<dbReference type="PANTHER" id="PTHR31410">
    <property type="entry name" value="TRANSMEMBRANE PROTEIN 246"/>
    <property type="match status" value="1"/>
</dbReference>
<evidence type="ECO:0008006" key="4">
    <source>
        <dbReference type="Google" id="ProtNLM"/>
    </source>
</evidence>
<dbReference type="GeneID" id="63859494"/>
<feature type="transmembrane region" description="Helical" evidence="1">
    <location>
        <begin position="12"/>
        <end position="39"/>
    </location>
</feature>
<dbReference type="RefSeq" id="XP_040802824.1">
    <property type="nucleotide sequence ID" value="XM_040942161.1"/>
</dbReference>
<dbReference type="OrthoDB" id="2016523at2759"/>
<keyword evidence="1" id="KW-0472">Membrane</keyword>
<dbReference type="CDD" id="cd22189">
    <property type="entry name" value="PGAP4-like_fungal"/>
    <property type="match status" value="1"/>
</dbReference>
<dbReference type="GO" id="GO:0016757">
    <property type="term" value="F:glycosyltransferase activity"/>
    <property type="evidence" value="ECO:0007669"/>
    <property type="project" value="InterPro"/>
</dbReference>
<name>A0A8G1W382_9EURO</name>
<keyword evidence="3" id="KW-1185">Reference proteome</keyword>
<accession>A0A8G1W382</accession>
<dbReference type="VEuPathDB" id="FungiDB:BO72DRAFT_400822"/>
<reference evidence="2 3" key="1">
    <citation type="submission" date="2018-02" db="EMBL/GenBank/DDBJ databases">
        <title>The genomes of Aspergillus section Nigri reveals drivers in fungal speciation.</title>
        <authorList>
            <consortium name="DOE Joint Genome Institute"/>
            <person name="Vesth T.C."/>
            <person name="Nybo J."/>
            <person name="Theobald S."/>
            <person name="Brandl J."/>
            <person name="Frisvad J.C."/>
            <person name="Nielsen K.F."/>
            <person name="Lyhne E.K."/>
            <person name="Kogle M.E."/>
            <person name="Kuo A."/>
            <person name="Riley R."/>
            <person name="Clum A."/>
            <person name="Nolan M."/>
            <person name="Lipzen A."/>
            <person name="Salamov A."/>
            <person name="Henrissat B."/>
            <person name="Wiebenga A."/>
            <person name="De vries R.P."/>
            <person name="Grigoriev I.V."/>
            <person name="Mortensen U.H."/>
            <person name="Andersen M.R."/>
            <person name="Baker S.E."/>
        </authorList>
    </citation>
    <scope>NUCLEOTIDE SEQUENCE [LARGE SCALE GENOMIC DNA]</scope>
    <source>
        <strain evidence="2 3">CBS 313.89</strain>
    </source>
</reference>
<feature type="transmembrane region" description="Helical" evidence="1">
    <location>
        <begin position="271"/>
        <end position="290"/>
    </location>
</feature>
<evidence type="ECO:0000256" key="1">
    <source>
        <dbReference type="SAM" id="Phobius"/>
    </source>
</evidence>
<dbReference type="PANTHER" id="PTHR31410:SF1">
    <property type="entry name" value="POST-GPI ATTACHMENT TO PROTEINS FACTOR 4"/>
    <property type="match status" value="1"/>
</dbReference>
<dbReference type="InterPro" id="IPR029675">
    <property type="entry name" value="PGAP4"/>
</dbReference>
<keyword evidence="1" id="KW-1133">Transmembrane helix</keyword>
<evidence type="ECO:0000313" key="2">
    <source>
        <dbReference type="EMBL" id="RAK78814.1"/>
    </source>
</evidence>
<protein>
    <recommendedName>
        <fullName evidence="4">Integral membrane protein</fullName>
    </recommendedName>
</protein>
<evidence type="ECO:0000313" key="3">
    <source>
        <dbReference type="Proteomes" id="UP000249789"/>
    </source>
</evidence>
<dbReference type="AlphaFoldDB" id="A0A8G1W382"/>
<organism evidence="2 3">
    <name type="scientific">Aspergillus fijiensis CBS 313.89</name>
    <dbReference type="NCBI Taxonomy" id="1448319"/>
    <lineage>
        <taxon>Eukaryota</taxon>
        <taxon>Fungi</taxon>
        <taxon>Dikarya</taxon>
        <taxon>Ascomycota</taxon>
        <taxon>Pezizomycotina</taxon>
        <taxon>Eurotiomycetes</taxon>
        <taxon>Eurotiomycetidae</taxon>
        <taxon>Eurotiales</taxon>
        <taxon>Aspergillaceae</taxon>
        <taxon>Aspergillus</taxon>
    </lineage>
</organism>
<dbReference type="EMBL" id="KZ824635">
    <property type="protein sequence ID" value="RAK78814.1"/>
    <property type="molecule type" value="Genomic_DNA"/>
</dbReference>
<gene>
    <name evidence="2" type="ORF">BO72DRAFT_400822</name>
</gene>
<keyword evidence="1" id="KW-0812">Transmembrane</keyword>
<dbReference type="Proteomes" id="UP000249789">
    <property type="component" value="Unassembled WGS sequence"/>
</dbReference>
<sequence>MSTAPVRRVASAFLAQLAYCLNLRASRIFLACFLVWLLLFQYGRVKFWRDPHSAFFQEDHVYDMGYSLYREREAWHFISRHNSDSKSPDYVKGGSTPSVCAAIVTVRRDLDHYFEASVGSLLEGLDEKERRALYLRVLFADTDPRVHPSWGQRWVDRLVDSAETYNVSEAELVHLQYLETERNFYEKGVFDYIYALQSCQKINASYIIIFEDDIILATGWFSKTVKALTDIARLEEAQRRREHHQSSWIYLRLFYTETALSWSDSDWAYRHMPLVFGVLMLSAFAVLVLLRRRPAHYFPQLRLRLDFMSIMVISVVCVPAFTALIYMFGKYSLSPLHGVVEMNKSGCCTQGLVFPSQQVDGLIAFLSARGHGQTDSLIEEYADQTQRTRYALAPPQLQHVGLKSSRDNLDINTRSTWAFWFETNDPKALKKEHTDLLEDIDVENMLMQE</sequence>
<dbReference type="GO" id="GO:0000139">
    <property type="term" value="C:Golgi membrane"/>
    <property type="evidence" value="ECO:0007669"/>
    <property type="project" value="InterPro"/>
</dbReference>